<sequence>GTRLKKISDEGMEFVKQTEPKYAAAFEKAMGEIEYPWYPRISTDPAYLEEPISCEYSYFNETISDKCLTELVNNCNITSDCINWELTRNMREYRINHQLLFWQMSERLGCVEKLPTELRVYFCTNILRDAKRIAKAGFPIDHQDMFMEQIGFCAPWGFYEFYNPDWVDHILSWQYPEGCLKHSGYPWHCIDENGHETKTRVKREEKEMEDGCMSHKTGTGIGSIASSLRYQAEMIHSDTQSRK</sequence>
<feature type="non-terminal residue" evidence="1">
    <location>
        <position position="1"/>
    </location>
</feature>
<accession>E7D1I5</accession>
<proteinExistence type="evidence at transcript level"/>
<organism evidence="1">
    <name type="scientific">Latrodectus hesperus</name>
    <name type="common">Western black widow spider</name>
    <dbReference type="NCBI Taxonomy" id="256737"/>
    <lineage>
        <taxon>Eukaryota</taxon>
        <taxon>Metazoa</taxon>
        <taxon>Ecdysozoa</taxon>
        <taxon>Arthropoda</taxon>
        <taxon>Chelicerata</taxon>
        <taxon>Arachnida</taxon>
        <taxon>Araneae</taxon>
        <taxon>Araneomorphae</taxon>
        <taxon>Entelegynae</taxon>
        <taxon>Araneoidea</taxon>
        <taxon>Theridiidae</taxon>
        <taxon>Latrodectus</taxon>
    </lineage>
</organism>
<dbReference type="EMBL" id="HQ005935">
    <property type="protein sequence ID" value="ADV40229.1"/>
    <property type="molecule type" value="mRNA"/>
</dbReference>
<dbReference type="AlphaFoldDB" id="E7D1I5"/>
<dbReference type="PANTHER" id="PTHR33539:SF1">
    <property type="entry name" value="UPF0764 PROTEIN C16ORF89"/>
    <property type="match status" value="1"/>
</dbReference>
<dbReference type="PANTHER" id="PTHR33539">
    <property type="entry name" value="UPF0764 PROTEIN C16ORF89"/>
    <property type="match status" value="1"/>
</dbReference>
<protein>
    <submittedName>
        <fullName evidence="1">Uncharacterized protein</fullName>
    </submittedName>
</protein>
<name>E7D1I5_LATHE</name>
<dbReference type="Pfam" id="PF15882">
    <property type="entry name" value="DUF4735"/>
    <property type="match status" value="1"/>
</dbReference>
<dbReference type="GO" id="GO:0016020">
    <property type="term" value="C:membrane"/>
    <property type="evidence" value="ECO:0007669"/>
    <property type="project" value="TreeGrafter"/>
</dbReference>
<evidence type="ECO:0000313" key="1">
    <source>
        <dbReference type="EMBL" id="ADV40229.1"/>
    </source>
</evidence>
<reference evidence="1" key="1">
    <citation type="submission" date="2010-07" db="EMBL/GenBank/DDBJ databases">
        <title>Identification of Proteins Involved in Black Widow Spider Wrapping Silk Fibers.</title>
        <authorList>
            <person name="Nguyen A."/>
            <person name="Verduzco A."/>
            <person name="Vierra C."/>
        </authorList>
    </citation>
    <scope>NUCLEOTIDE SEQUENCE</scope>
</reference>
<dbReference type="GO" id="GO:0005829">
    <property type="term" value="C:cytosol"/>
    <property type="evidence" value="ECO:0007669"/>
    <property type="project" value="TreeGrafter"/>
</dbReference>
<dbReference type="InterPro" id="IPR031751">
    <property type="entry name" value="DUF4735"/>
</dbReference>